<evidence type="ECO:0000256" key="1">
    <source>
        <dbReference type="ARBA" id="ARBA00022676"/>
    </source>
</evidence>
<evidence type="ECO:0000313" key="6">
    <source>
        <dbReference type="Proteomes" id="UP000605670"/>
    </source>
</evidence>
<name>A0A917BQC3_9MICO</name>
<gene>
    <name evidence="5" type="ORF">GCM10011366_21800</name>
</gene>
<accession>A0A917BQC3</accession>
<dbReference type="CDD" id="cd03801">
    <property type="entry name" value="GT4_PimA-like"/>
    <property type="match status" value="1"/>
</dbReference>
<dbReference type="Pfam" id="PF13439">
    <property type="entry name" value="Glyco_transf_4"/>
    <property type="match status" value="1"/>
</dbReference>
<comment type="caution">
    <text evidence="5">The sequence shown here is derived from an EMBL/GenBank/DDBJ whole genome shotgun (WGS) entry which is preliminary data.</text>
</comment>
<reference evidence="5" key="2">
    <citation type="submission" date="2020-09" db="EMBL/GenBank/DDBJ databases">
        <authorList>
            <person name="Sun Q."/>
            <person name="Zhou Y."/>
        </authorList>
    </citation>
    <scope>NUCLEOTIDE SEQUENCE</scope>
    <source>
        <strain evidence="5">CGMCC 1.12160</strain>
    </source>
</reference>
<dbReference type="AlphaFoldDB" id="A0A917BQC3"/>
<keyword evidence="6" id="KW-1185">Reference proteome</keyword>
<feature type="domain" description="Glycosyl transferase family 1" evidence="3">
    <location>
        <begin position="151"/>
        <end position="300"/>
    </location>
</feature>
<keyword evidence="1" id="KW-0328">Glycosyltransferase</keyword>
<dbReference type="SUPFAM" id="SSF53756">
    <property type="entry name" value="UDP-Glycosyltransferase/glycogen phosphorylase"/>
    <property type="match status" value="1"/>
</dbReference>
<keyword evidence="2 5" id="KW-0808">Transferase</keyword>
<evidence type="ECO:0000259" key="3">
    <source>
        <dbReference type="Pfam" id="PF00534"/>
    </source>
</evidence>
<dbReference type="InterPro" id="IPR001296">
    <property type="entry name" value="Glyco_trans_1"/>
</dbReference>
<evidence type="ECO:0000259" key="4">
    <source>
        <dbReference type="Pfam" id="PF13439"/>
    </source>
</evidence>
<dbReference type="GO" id="GO:0016757">
    <property type="term" value="F:glycosyltransferase activity"/>
    <property type="evidence" value="ECO:0007669"/>
    <property type="project" value="UniProtKB-KW"/>
</dbReference>
<dbReference type="EMBL" id="BMEM01000003">
    <property type="protein sequence ID" value="GGF53622.1"/>
    <property type="molecule type" value="Genomic_DNA"/>
</dbReference>
<dbReference type="InterPro" id="IPR028098">
    <property type="entry name" value="Glyco_trans_4-like_N"/>
</dbReference>
<dbReference type="Proteomes" id="UP000605670">
    <property type="component" value="Unassembled WGS sequence"/>
</dbReference>
<organism evidence="5 6">
    <name type="scientific">Ornithinimicrobium tianjinense</name>
    <dbReference type="NCBI Taxonomy" id="1195761"/>
    <lineage>
        <taxon>Bacteria</taxon>
        <taxon>Bacillati</taxon>
        <taxon>Actinomycetota</taxon>
        <taxon>Actinomycetes</taxon>
        <taxon>Micrococcales</taxon>
        <taxon>Ornithinimicrobiaceae</taxon>
        <taxon>Ornithinimicrobium</taxon>
    </lineage>
</organism>
<dbReference type="Gene3D" id="3.40.50.2000">
    <property type="entry name" value="Glycogen Phosphorylase B"/>
    <property type="match status" value="2"/>
</dbReference>
<dbReference type="PANTHER" id="PTHR12526">
    <property type="entry name" value="GLYCOSYLTRANSFERASE"/>
    <property type="match status" value="1"/>
</dbReference>
<dbReference type="Pfam" id="PF00534">
    <property type="entry name" value="Glycos_transf_1"/>
    <property type="match status" value="1"/>
</dbReference>
<evidence type="ECO:0000313" key="5">
    <source>
        <dbReference type="EMBL" id="GGF53622.1"/>
    </source>
</evidence>
<sequence>MVRSDGFSGVERHIATLARAQAEAGHDVTVVGGSQARMRVAMAATGVRTLSGDTLRQAAESVSRAGHPDVVHAHMTAGELTASLASRAPLVATRHFARRRGATTIGRASAMVIRRRLRRQIAISRFVASAIDGSSTVVYPGVGTDNDASTHTRPTALVVQRLQPEKNTDVAVRGFAAGAPAEWTLEIVGRGPELNMLQDLVRDLGIADRTTFLGFRDDVPDLMRSASVLLAPCEVEGLGLSVLEAMSHGLPVIASRAGAHPETVGLAADAQLFEPGDAQDAASMLARMCADATLRARYGAQLAQVQRTNFTPQAQAEATEAVYQQVLA</sequence>
<evidence type="ECO:0000256" key="2">
    <source>
        <dbReference type="ARBA" id="ARBA00022679"/>
    </source>
</evidence>
<feature type="domain" description="Glycosyltransferase subfamily 4-like N-terminal" evidence="4">
    <location>
        <begin position="8"/>
        <end position="144"/>
    </location>
</feature>
<protein>
    <submittedName>
        <fullName evidence="5">Group 1 glycosyl transferase</fullName>
    </submittedName>
</protein>
<proteinExistence type="predicted"/>
<reference evidence="5" key="1">
    <citation type="journal article" date="2014" name="Int. J. Syst. Evol. Microbiol.">
        <title>Complete genome sequence of Corynebacterium casei LMG S-19264T (=DSM 44701T), isolated from a smear-ripened cheese.</title>
        <authorList>
            <consortium name="US DOE Joint Genome Institute (JGI-PGF)"/>
            <person name="Walter F."/>
            <person name="Albersmeier A."/>
            <person name="Kalinowski J."/>
            <person name="Ruckert C."/>
        </authorList>
    </citation>
    <scope>NUCLEOTIDE SEQUENCE</scope>
    <source>
        <strain evidence="5">CGMCC 1.12160</strain>
    </source>
</reference>